<accession>X1U5E9</accession>
<comment type="caution">
    <text evidence="1">The sequence shown here is derived from an EMBL/GenBank/DDBJ whole genome shotgun (WGS) entry which is preliminary data.</text>
</comment>
<name>X1U5E9_9ZZZZ</name>
<dbReference type="AlphaFoldDB" id="X1U5E9"/>
<dbReference type="EMBL" id="BARW01023381">
    <property type="protein sequence ID" value="GAI95045.1"/>
    <property type="molecule type" value="Genomic_DNA"/>
</dbReference>
<reference evidence="1" key="1">
    <citation type="journal article" date="2014" name="Front. Microbiol.">
        <title>High frequency of phylogenetically diverse reductive dehalogenase-homologous genes in deep subseafloor sedimentary metagenomes.</title>
        <authorList>
            <person name="Kawai M."/>
            <person name="Futagami T."/>
            <person name="Toyoda A."/>
            <person name="Takaki Y."/>
            <person name="Nishi S."/>
            <person name="Hori S."/>
            <person name="Arai W."/>
            <person name="Tsubouchi T."/>
            <person name="Morono Y."/>
            <person name="Uchiyama I."/>
            <person name="Ito T."/>
            <person name="Fujiyama A."/>
            <person name="Inagaki F."/>
            <person name="Takami H."/>
        </authorList>
    </citation>
    <scope>NUCLEOTIDE SEQUENCE</scope>
    <source>
        <strain evidence="1">Expedition CK06-06</strain>
    </source>
</reference>
<protein>
    <submittedName>
        <fullName evidence="1">Uncharacterized protein</fullName>
    </submittedName>
</protein>
<proteinExistence type="predicted"/>
<feature type="non-terminal residue" evidence="1">
    <location>
        <position position="113"/>
    </location>
</feature>
<organism evidence="1">
    <name type="scientific">marine sediment metagenome</name>
    <dbReference type="NCBI Taxonomy" id="412755"/>
    <lineage>
        <taxon>unclassified sequences</taxon>
        <taxon>metagenomes</taxon>
        <taxon>ecological metagenomes</taxon>
    </lineage>
</organism>
<evidence type="ECO:0000313" key="1">
    <source>
        <dbReference type="EMBL" id="GAI95045.1"/>
    </source>
</evidence>
<gene>
    <name evidence="1" type="ORF">S12H4_38795</name>
</gene>
<sequence length="113" mass="12774">MFAVIPVNAGLKYIDRGDFTAPDFTMGDFTIDNTLHTLDLPAYIPSNAKGVLIQMVAKATVEDKRFSVYPYPYVNLEWYMFIKTWNANSDVSCHVFLPLIDGNKINYKIAVGM</sequence>